<evidence type="ECO:0000256" key="2">
    <source>
        <dbReference type="ARBA" id="ARBA00022723"/>
    </source>
</evidence>
<evidence type="ECO:0000256" key="5">
    <source>
        <dbReference type="SAM" id="Phobius"/>
    </source>
</evidence>
<dbReference type="Pfam" id="PF00413">
    <property type="entry name" value="Peptidase_M10"/>
    <property type="match status" value="1"/>
</dbReference>
<accession>A0ABU5VU36</accession>
<evidence type="ECO:0000313" key="8">
    <source>
        <dbReference type="Proteomes" id="UP001302274"/>
    </source>
</evidence>
<keyword evidence="1" id="KW-0645">Protease</keyword>
<sequence length="272" mass="29510">MKHTKKLAISILPLSLMAIFFVTTLISKAEAYSFTSDFKNGFYWASFPIKMNKFAAVASDSAMLESLANSAVAEWESAVGKDIWEMSAVQNTSSYSGNYIRWSDNFGTETGYDPSRTLAITIRYNQGTFFQSTVIILNGSISYLRQNYANSLRTTILHEIGHTIGLDHSSDSGAVMAASLGSVSRLQSDDIQGMNALMDETINRQATGYVSPLAASEKKVAACGSIEDISKNSGGSGGAMANFLGSLIVGMMFIAAIGKLEKSRRQKVFVRY</sequence>
<keyword evidence="8" id="KW-1185">Reference proteome</keyword>
<evidence type="ECO:0000256" key="1">
    <source>
        <dbReference type="ARBA" id="ARBA00022670"/>
    </source>
</evidence>
<dbReference type="InterPro" id="IPR024079">
    <property type="entry name" value="MetalloPept_cat_dom_sf"/>
</dbReference>
<dbReference type="SUPFAM" id="SSF55486">
    <property type="entry name" value="Metalloproteases ('zincins'), catalytic domain"/>
    <property type="match status" value="1"/>
</dbReference>
<evidence type="ECO:0000259" key="6">
    <source>
        <dbReference type="SMART" id="SM00235"/>
    </source>
</evidence>
<dbReference type="InterPro" id="IPR001818">
    <property type="entry name" value="Pept_M10_metallopeptidase"/>
</dbReference>
<keyword evidence="7" id="KW-0482">Metalloprotease</keyword>
<comment type="caution">
    <text evidence="7">The sequence shown here is derived from an EMBL/GenBank/DDBJ whole genome shotgun (WGS) entry which is preliminary data.</text>
</comment>
<protein>
    <submittedName>
        <fullName evidence="7">Matrixin family metalloprotease</fullName>
        <ecNumber evidence="7">3.4.24.-</ecNumber>
    </submittedName>
</protein>
<evidence type="ECO:0000256" key="3">
    <source>
        <dbReference type="ARBA" id="ARBA00022801"/>
    </source>
</evidence>
<name>A0ABU5VU36_9BACT</name>
<dbReference type="EC" id="3.4.24.-" evidence="7"/>
<dbReference type="EMBL" id="JAYGJQ010000002">
    <property type="protein sequence ID" value="MEA9356578.1"/>
    <property type="molecule type" value="Genomic_DNA"/>
</dbReference>
<dbReference type="InterPro" id="IPR006026">
    <property type="entry name" value="Peptidase_Metallo"/>
</dbReference>
<keyword evidence="4" id="KW-0862">Zinc</keyword>
<proteinExistence type="predicted"/>
<keyword evidence="5" id="KW-1133">Transmembrane helix</keyword>
<keyword evidence="3 7" id="KW-0378">Hydrolase</keyword>
<dbReference type="GO" id="GO:0008237">
    <property type="term" value="F:metallopeptidase activity"/>
    <property type="evidence" value="ECO:0007669"/>
    <property type="project" value="UniProtKB-KW"/>
</dbReference>
<organism evidence="7 8">
    <name type="scientific">Bacteriovorax antarcticus</name>
    <dbReference type="NCBI Taxonomy" id="3088717"/>
    <lineage>
        <taxon>Bacteria</taxon>
        <taxon>Pseudomonadati</taxon>
        <taxon>Bdellovibrionota</taxon>
        <taxon>Bacteriovoracia</taxon>
        <taxon>Bacteriovoracales</taxon>
        <taxon>Bacteriovoracaceae</taxon>
        <taxon>Bacteriovorax</taxon>
    </lineage>
</organism>
<gene>
    <name evidence="7" type="ORF">SHI21_10200</name>
</gene>
<evidence type="ECO:0000313" key="7">
    <source>
        <dbReference type="EMBL" id="MEA9356578.1"/>
    </source>
</evidence>
<keyword evidence="2" id="KW-0479">Metal-binding</keyword>
<keyword evidence="5" id="KW-0472">Membrane</keyword>
<evidence type="ECO:0000256" key="4">
    <source>
        <dbReference type="ARBA" id="ARBA00022833"/>
    </source>
</evidence>
<feature type="domain" description="Peptidase metallopeptidase" evidence="6">
    <location>
        <begin position="22"/>
        <end position="200"/>
    </location>
</feature>
<feature type="transmembrane region" description="Helical" evidence="5">
    <location>
        <begin position="239"/>
        <end position="257"/>
    </location>
</feature>
<keyword evidence="5" id="KW-0812">Transmembrane</keyword>
<dbReference type="Gene3D" id="3.40.390.10">
    <property type="entry name" value="Collagenase (Catalytic Domain)"/>
    <property type="match status" value="1"/>
</dbReference>
<reference evidence="7 8" key="1">
    <citation type="submission" date="2023-11" db="EMBL/GenBank/DDBJ databases">
        <title>A Novel Polar Bacteriovorax (B. antarcticus) Isolated from the Biocrust in Antarctica.</title>
        <authorList>
            <person name="Mun W."/>
            <person name="Choi S.Y."/>
            <person name="Mitchell R.J."/>
        </authorList>
    </citation>
    <scope>NUCLEOTIDE SEQUENCE [LARGE SCALE GENOMIC DNA]</scope>
    <source>
        <strain evidence="7 8">PP10</strain>
    </source>
</reference>
<dbReference type="Proteomes" id="UP001302274">
    <property type="component" value="Unassembled WGS sequence"/>
</dbReference>
<dbReference type="SMART" id="SM00235">
    <property type="entry name" value="ZnMc"/>
    <property type="match status" value="1"/>
</dbReference>
<dbReference type="RefSeq" id="WP_323576370.1">
    <property type="nucleotide sequence ID" value="NZ_JAYGJQ010000002.1"/>
</dbReference>